<dbReference type="Pfam" id="PF16010">
    <property type="entry name" value="CDH-cyt"/>
    <property type="match status" value="1"/>
</dbReference>
<feature type="region of interest" description="Disordered" evidence="7">
    <location>
        <begin position="433"/>
        <end position="456"/>
    </location>
</feature>
<dbReference type="Pfam" id="PF03188">
    <property type="entry name" value="Cytochrom_B561"/>
    <property type="match status" value="1"/>
</dbReference>
<dbReference type="OrthoDB" id="19261at2759"/>
<feature type="domain" description="DOMON" evidence="10">
    <location>
        <begin position="73"/>
        <end position="185"/>
    </location>
</feature>
<dbReference type="SMART" id="SM00664">
    <property type="entry name" value="DoH"/>
    <property type="match status" value="1"/>
</dbReference>
<dbReference type="Gene3D" id="2.60.40.1210">
    <property type="entry name" value="Cellobiose dehydrogenase, cytochrome domain"/>
    <property type="match status" value="1"/>
</dbReference>
<dbReference type="EMBL" id="ML986726">
    <property type="protein sequence ID" value="KAF2258957.1"/>
    <property type="molecule type" value="Genomic_DNA"/>
</dbReference>
<dbReference type="SUPFAM" id="SSF49344">
    <property type="entry name" value="CBD9-like"/>
    <property type="match status" value="1"/>
</dbReference>
<evidence type="ECO:0000256" key="1">
    <source>
        <dbReference type="ARBA" id="ARBA00004370"/>
    </source>
</evidence>
<proteinExistence type="predicted"/>
<dbReference type="GO" id="GO:0016020">
    <property type="term" value="C:membrane"/>
    <property type="evidence" value="ECO:0007669"/>
    <property type="project" value="UniProtKB-SubCell"/>
</dbReference>
<evidence type="ECO:0000256" key="3">
    <source>
        <dbReference type="ARBA" id="ARBA00022692"/>
    </source>
</evidence>
<evidence type="ECO:0000256" key="7">
    <source>
        <dbReference type="SAM" id="MobiDB-lite"/>
    </source>
</evidence>
<gene>
    <name evidence="12" type="ORF">CC78DRAFT_537415</name>
</gene>
<evidence type="ECO:0000256" key="8">
    <source>
        <dbReference type="SAM" id="Phobius"/>
    </source>
</evidence>
<keyword evidence="4" id="KW-0249">Electron transport</keyword>
<keyword evidence="9" id="KW-0732">Signal</keyword>
<comment type="subcellular location">
    <subcellularLocation>
        <location evidence="1">Membrane</location>
    </subcellularLocation>
</comment>
<keyword evidence="2" id="KW-0813">Transport</keyword>
<evidence type="ECO:0000256" key="9">
    <source>
        <dbReference type="SAM" id="SignalP"/>
    </source>
</evidence>
<dbReference type="InterPro" id="IPR015920">
    <property type="entry name" value="Cellobiose_DH-like_cyt"/>
</dbReference>
<keyword evidence="3 8" id="KW-0812">Transmembrane</keyword>
<dbReference type="PANTHER" id="PTHR47797">
    <property type="entry name" value="DEHYDROGENASE, PUTATIVE (AFU_ORTHOLOGUE AFUA_8G05805)-RELATED"/>
    <property type="match status" value="1"/>
</dbReference>
<name>A0A9P4MY78_9PLEO</name>
<dbReference type="CDD" id="cd09630">
    <property type="entry name" value="CDH_like_cytochrome"/>
    <property type="match status" value="1"/>
</dbReference>
<dbReference type="CDD" id="cd08760">
    <property type="entry name" value="Cyt_b561_FRRS1_like"/>
    <property type="match status" value="1"/>
</dbReference>
<dbReference type="InterPro" id="IPR006593">
    <property type="entry name" value="Cyt_b561/ferric_Rdtase_TM"/>
</dbReference>
<keyword evidence="6 8" id="KW-0472">Membrane</keyword>
<dbReference type="SMART" id="SM00665">
    <property type="entry name" value="B561"/>
    <property type="match status" value="1"/>
</dbReference>
<evidence type="ECO:0000313" key="12">
    <source>
        <dbReference type="EMBL" id="KAF2258957.1"/>
    </source>
</evidence>
<feature type="signal peptide" evidence="9">
    <location>
        <begin position="1"/>
        <end position="23"/>
    </location>
</feature>
<protein>
    <submittedName>
        <fullName evidence="12">CBD9-like protein</fullName>
    </submittedName>
</protein>
<dbReference type="Gene3D" id="1.20.120.1770">
    <property type="match status" value="1"/>
</dbReference>
<feature type="transmembrane region" description="Helical" evidence="8">
    <location>
        <begin position="357"/>
        <end position="375"/>
    </location>
</feature>
<dbReference type="Proteomes" id="UP000800093">
    <property type="component" value="Unassembled WGS sequence"/>
</dbReference>
<feature type="transmembrane region" description="Helical" evidence="8">
    <location>
        <begin position="318"/>
        <end position="337"/>
    </location>
</feature>
<evidence type="ECO:0000256" key="5">
    <source>
        <dbReference type="ARBA" id="ARBA00022989"/>
    </source>
</evidence>
<evidence type="ECO:0000259" key="10">
    <source>
        <dbReference type="SMART" id="SM00664"/>
    </source>
</evidence>
<feature type="transmembrane region" description="Helical" evidence="8">
    <location>
        <begin position="387"/>
        <end position="407"/>
    </location>
</feature>
<comment type="caution">
    <text evidence="12">The sequence shown here is derived from an EMBL/GenBank/DDBJ whole genome shotgun (WGS) entry which is preliminary data.</text>
</comment>
<dbReference type="SUPFAM" id="SSF103473">
    <property type="entry name" value="MFS general substrate transporter"/>
    <property type="match status" value="1"/>
</dbReference>
<keyword evidence="5 8" id="KW-1133">Transmembrane helix</keyword>
<evidence type="ECO:0000259" key="11">
    <source>
        <dbReference type="SMART" id="SM00665"/>
    </source>
</evidence>
<evidence type="ECO:0000256" key="2">
    <source>
        <dbReference type="ARBA" id="ARBA00022448"/>
    </source>
</evidence>
<sequence length="456" mass="50550">MPMLAILGAAVLVALTLFPFTNAYSNPRRETENSTIAAFVYATDSGNVTFAVTTVKDVGDLYFHLEGPADYSWISVGTGEEMDGSLMWIIYRSRDGNGVTLSTRTVDGHVEPSYNDKVDCQVNSGNGIINGIVQINGQDTYAVNGHCKNINNDSYSRRRDNDNADKDSGNINFASSDQNFIFALGPTGKDINSDSKSATIRRHTLYGEFKMDLSRVTVQTSASVDQEELSDVGSWQNSNAQLDDGVTNDHDWSGPVHAALMCGAFVLLFPIGVVFLRVLERVRWHAWMQGFGLVIAVIGVGVGIYLGREYNHSKNVNSAHQILGLIIVIVAIGQFILGLSHHSLFKRRQRPTSLGRAHLYIGPFILIVGAVNGFLGFDFADDEDDNIWYGVIVGVVSVALILTLFWVRRRKRKQAIRKENMRMDDGLRERYQDQNGVPLSDYPTDGRQTEQPRNFV</sequence>
<evidence type="ECO:0000256" key="4">
    <source>
        <dbReference type="ARBA" id="ARBA00022982"/>
    </source>
</evidence>
<feature type="domain" description="Cytochrome b561" evidence="11">
    <location>
        <begin position="256"/>
        <end position="377"/>
    </location>
</feature>
<reference evidence="13" key="1">
    <citation type="journal article" date="2020" name="Stud. Mycol.">
        <title>101 Dothideomycetes genomes: A test case for predicting lifestyles and emergence of pathogens.</title>
        <authorList>
            <person name="Haridas S."/>
            <person name="Albert R."/>
            <person name="Binder M."/>
            <person name="Bloem J."/>
            <person name="LaButti K."/>
            <person name="Salamov A."/>
            <person name="Andreopoulos B."/>
            <person name="Baker S."/>
            <person name="Barry K."/>
            <person name="Bills G."/>
            <person name="Bluhm B."/>
            <person name="Cannon C."/>
            <person name="Castanera R."/>
            <person name="Culley D."/>
            <person name="Daum C."/>
            <person name="Ezra D."/>
            <person name="Gonzalez J."/>
            <person name="Henrissat B."/>
            <person name="Kuo A."/>
            <person name="Liang C."/>
            <person name="Lipzen A."/>
            <person name="Lutzoni F."/>
            <person name="Magnuson J."/>
            <person name="Mondo S."/>
            <person name="Nolan M."/>
            <person name="Ohm R."/>
            <person name="Pangilinan J."/>
            <person name="Park H.-J."/>
            <person name="Ramirez L."/>
            <person name="Alfaro M."/>
            <person name="Sun H."/>
            <person name="Tritt A."/>
            <person name="Yoshinaga Y."/>
            <person name="Zwiers L.-H."/>
            <person name="Turgeon B."/>
            <person name="Goodwin S."/>
            <person name="Spatafora J."/>
            <person name="Crous P."/>
            <person name="Grigoriev I."/>
        </authorList>
    </citation>
    <scope>NUCLEOTIDE SEQUENCE [LARGE SCALE GENOMIC DNA]</scope>
    <source>
        <strain evidence="13">CBS 304.66</strain>
    </source>
</reference>
<feature type="chain" id="PRO_5040111651" evidence="9">
    <location>
        <begin position="24"/>
        <end position="456"/>
    </location>
</feature>
<dbReference type="InterPro" id="IPR036259">
    <property type="entry name" value="MFS_trans_sf"/>
</dbReference>
<feature type="transmembrane region" description="Helical" evidence="8">
    <location>
        <begin position="286"/>
        <end position="306"/>
    </location>
</feature>
<dbReference type="PANTHER" id="PTHR47797:SF1">
    <property type="entry name" value="CYTOCHROME B561 DOMAIN-CONTAINING PROTEIN-RELATED"/>
    <property type="match status" value="1"/>
</dbReference>
<accession>A0A9P4MY78</accession>
<organism evidence="12 13">
    <name type="scientific">Lojkania enalia</name>
    <dbReference type="NCBI Taxonomy" id="147567"/>
    <lineage>
        <taxon>Eukaryota</taxon>
        <taxon>Fungi</taxon>
        <taxon>Dikarya</taxon>
        <taxon>Ascomycota</taxon>
        <taxon>Pezizomycotina</taxon>
        <taxon>Dothideomycetes</taxon>
        <taxon>Pleosporomycetidae</taxon>
        <taxon>Pleosporales</taxon>
        <taxon>Pleosporales incertae sedis</taxon>
        <taxon>Lojkania</taxon>
    </lineage>
</organism>
<evidence type="ECO:0000313" key="13">
    <source>
        <dbReference type="Proteomes" id="UP000800093"/>
    </source>
</evidence>
<keyword evidence="13" id="KW-1185">Reference proteome</keyword>
<dbReference type="InterPro" id="IPR005018">
    <property type="entry name" value="DOMON_domain"/>
</dbReference>
<feature type="transmembrane region" description="Helical" evidence="8">
    <location>
        <begin position="258"/>
        <end position="279"/>
    </location>
</feature>
<evidence type="ECO:0000256" key="6">
    <source>
        <dbReference type="ARBA" id="ARBA00023136"/>
    </source>
</evidence>
<dbReference type="AlphaFoldDB" id="A0A9P4MY78"/>